<comment type="caution">
    <text evidence="4">The sequence shown here is derived from an EMBL/GenBank/DDBJ whole genome shotgun (WGS) entry which is preliminary data.</text>
</comment>
<evidence type="ECO:0000256" key="1">
    <source>
        <dbReference type="ARBA" id="ARBA00022857"/>
    </source>
</evidence>
<gene>
    <name evidence="4" type="ORF">FHS21_004811</name>
</gene>
<accession>A0A839UEU5</accession>
<keyword evidence="5" id="KW-1185">Reference proteome</keyword>
<keyword evidence="2" id="KW-0560">Oxidoreductase</keyword>
<dbReference type="PANTHER" id="PTHR48106:SF8">
    <property type="entry name" value="OS02G0805600 PROTEIN"/>
    <property type="match status" value="1"/>
</dbReference>
<dbReference type="InterPro" id="IPR011032">
    <property type="entry name" value="GroES-like_sf"/>
</dbReference>
<reference evidence="4 5" key="1">
    <citation type="submission" date="2020-08" db="EMBL/GenBank/DDBJ databases">
        <title>Genomic Encyclopedia of Type Strains, Phase III (KMG-III): the genomes of soil and plant-associated and newly described type strains.</title>
        <authorList>
            <person name="Whitman W."/>
        </authorList>
    </citation>
    <scope>NUCLEOTIDE SEQUENCE [LARGE SCALE GENOMIC DNA]</scope>
    <source>
        <strain evidence="4 5">CECT 7015</strain>
    </source>
</reference>
<feature type="domain" description="Alcohol dehydrogenase-like C-terminal" evidence="3">
    <location>
        <begin position="76"/>
        <end position="112"/>
    </location>
</feature>
<dbReference type="PANTHER" id="PTHR48106">
    <property type="entry name" value="QUINONE OXIDOREDUCTASE PIG3-RELATED"/>
    <property type="match status" value="1"/>
</dbReference>
<evidence type="ECO:0000256" key="2">
    <source>
        <dbReference type="ARBA" id="ARBA00023002"/>
    </source>
</evidence>
<dbReference type="SUPFAM" id="SSF50129">
    <property type="entry name" value="GroES-like"/>
    <property type="match status" value="1"/>
</dbReference>
<dbReference type="Gene3D" id="3.90.180.10">
    <property type="entry name" value="Medium-chain alcohol dehydrogenases, catalytic domain"/>
    <property type="match status" value="1"/>
</dbReference>
<dbReference type="SUPFAM" id="SSF51735">
    <property type="entry name" value="NAD(P)-binding Rossmann-fold domains"/>
    <property type="match status" value="1"/>
</dbReference>
<keyword evidence="1" id="KW-0521">NADP</keyword>
<proteinExistence type="predicted"/>
<name>A0A839UEU5_9HYPH</name>
<dbReference type="InterPro" id="IPR036291">
    <property type="entry name" value="NAD(P)-bd_dom_sf"/>
</dbReference>
<protein>
    <submittedName>
        <fullName evidence="4">NADPH:quinone reductase-like Zn-dependent oxidoreductase</fullName>
    </submittedName>
</protein>
<dbReference type="Gene3D" id="3.40.50.720">
    <property type="entry name" value="NAD(P)-binding Rossmann-like Domain"/>
    <property type="match status" value="1"/>
</dbReference>
<dbReference type="AlphaFoldDB" id="A0A839UEU5"/>
<dbReference type="GO" id="GO:0016651">
    <property type="term" value="F:oxidoreductase activity, acting on NAD(P)H"/>
    <property type="evidence" value="ECO:0007669"/>
    <property type="project" value="TreeGrafter"/>
</dbReference>
<organism evidence="4 5">
    <name type="scientific">Phyllobacterium trifolii</name>
    <dbReference type="NCBI Taxonomy" id="300193"/>
    <lineage>
        <taxon>Bacteria</taxon>
        <taxon>Pseudomonadati</taxon>
        <taxon>Pseudomonadota</taxon>
        <taxon>Alphaproteobacteria</taxon>
        <taxon>Hyphomicrobiales</taxon>
        <taxon>Phyllobacteriaceae</taxon>
        <taxon>Phyllobacterium</taxon>
    </lineage>
</organism>
<dbReference type="EMBL" id="JACHXN010000019">
    <property type="protein sequence ID" value="MBB3148364.1"/>
    <property type="molecule type" value="Genomic_DNA"/>
</dbReference>
<dbReference type="InterPro" id="IPR013149">
    <property type="entry name" value="ADH-like_C"/>
</dbReference>
<dbReference type="Pfam" id="PF00107">
    <property type="entry name" value="ADH_zinc_N"/>
    <property type="match status" value="1"/>
</dbReference>
<evidence type="ECO:0000313" key="4">
    <source>
        <dbReference type="EMBL" id="MBB3148364.1"/>
    </source>
</evidence>
<evidence type="ECO:0000259" key="3">
    <source>
        <dbReference type="Pfam" id="PF00107"/>
    </source>
</evidence>
<dbReference type="GO" id="GO:0070402">
    <property type="term" value="F:NADPH binding"/>
    <property type="evidence" value="ECO:0007669"/>
    <property type="project" value="TreeGrafter"/>
</dbReference>
<evidence type="ECO:0000313" key="5">
    <source>
        <dbReference type="Proteomes" id="UP000554520"/>
    </source>
</evidence>
<sequence length="117" mass="12210">MSRWKVGDRVAALLGGGGYAEYAIADQGLTLPVPRGLDFLQACSLPEAALTVYANVIEHGMLKRNETFMIHGATSGIGVMAIQMAKAIGARVIATGRGPRKVIQALSLGADIAGRDC</sequence>
<dbReference type="Proteomes" id="UP000554520">
    <property type="component" value="Unassembled WGS sequence"/>
</dbReference>